<protein>
    <recommendedName>
        <fullName evidence="9">Polysaccharide biosynthesis protein</fullName>
    </recommendedName>
</protein>
<keyword evidence="7" id="KW-0614">Plasmid</keyword>
<feature type="transmembrane region" description="Helical" evidence="6">
    <location>
        <begin position="227"/>
        <end position="244"/>
    </location>
</feature>
<feature type="transmembrane region" description="Helical" evidence="6">
    <location>
        <begin position="42"/>
        <end position="65"/>
    </location>
</feature>
<evidence type="ECO:0008006" key="9">
    <source>
        <dbReference type="Google" id="ProtNLM"/>
    </source>
</evidence>
<dbReference type="RefSeq" id="WP_212820888.1">
    <property type="nucleotide sequence ID" value="NZ_AP023416.1"/>
</dbReference>
<feature type="transmembrane region" description="Helical" evidence="6">
    <location>
        <begin position="375"/>
        <end position="392"/>
    </location>
</feature>
<organism evidence="7 8">
    <name type="scientific">Vescimonas fastidiosa</name>
    <dbReference type="NCBI Taxonomy" id="2714353"/>
    <lineage>
        <taxon>Bacteria</taxon>
        <taxon>Bacillati</taxon>
        <taxon>Bacillota</taxon>
        <taxon>Clostridia</taxon>
        <taxon>Eubacteriales</taxon>
        <taxon>Oscillospiraceae</taxon>
        <taxon>Vescimonas</taxon>
    </lineage>
</organism>
<feature type="transmembrane region" description="Helical" evidence="6">
    <location>
        <begin position="250"/>
        <end position="273"/>
    </location>
</feature>
<feature type="transmembrane region" description="Helical" evidence="6">
    <location>
        <begin position="342"/>
        <end position="363"/>
    </location>
</feature>
<feature type="transmembrane region" description="Helical" evidence="6">
    <location>
        <begin position="464"/>
        <end position="486"/>
    </location>
</feature>
<dbReference type="GO" id="GO:0005886">
    <property type="term" value="C:plasma membrane"/>
    <property type="evidence" value="ECO:0007669"/>
    <property type="project" value="UniProtKB-SubCell"/>
</dbReference>
<reference evidence="7" key="1">
    <citation type="submission" date="2020-09" db="EMBL/GenBank/DDBJ databases">
        <title>New species isolated from human feces.</title>
        <authorList>
            <person name="Kitahara M."/>
            <person name="Shigeno Y."/>
            <person name="Shime M."/>
            <person name="Matsumoto Y."/>
            <person name="Nakamura S."/>
            <person name="Motooka D."/>
            <person name="Fukuoka S."/>
            <person name="Nishikawa H."/>
            <person name="Benno Y."/>
        </authorList>
    </citation>
    <scope>NUCLEOTIDE SEQUENCE</scope>
    <source>
        <strain evidence="7">MM35</strain>
        <plasmid evidence="7">pMM35_01</plasmid>
    </source>
</reference>
<feature type="transmembrane region" description="Helical" evidence="6">
    <location>
        <begin position="398"/>
        <end position="418"/>
    </location>
</feature>
<dbReference type="PANTHER" id="PTHR30250:SF26">
    <property type="entry name" value="PSMA PROTEIN"/>
    <property type="match status" value="1"/>
</dbReference>
<evidence type="ECO:0000256" key="5">
    <source>
        <dbReference type="ARBA" id="ARBA00023136"/>
    </source>
</evidence>
<feature type="transmembrane region" description="Helical" evidence="6">
    <location>
        <begin position="86"/>
        <end position="108"/>
    </location>
</feature>
<dbReference type="PANTHER" id="PTHR30250">
    <property type="entry name" value="PST FAMILY PREDICTED COLANIC ACID TRANSPORTER"/>
    <property type="match status" value="1"/>
</dbReference>
<evidence type="ECO:0000256" key="6">
    <source>
        <dbReference type="SAM" id="Phobius"/>
    </source>
</evidence>
<feature type="transmembrane region" description="Helical" evidence="6">
    <location>
        <begin position="187"/>
        <end position="207"/>
    </location>
</feature>
<accession>A0A810PZ27</accession>
<evidence type="ECO:0000256" key="4">
    <source>
        <dbReference type="ARBA" id="ARBA00022989"/>
    </source>
</evidence>
<evidence type="ECO:0000313" key="8">
    <source>
        <dbReference type="Proteomes" id="UP000681343"/>
    </source>
</evidence>
<keyword evidence="8" id="KW-1185">Reference proteome</keyword>
<geneLocation type="plasmid" evidence="7 8">
    <name>pMM35_01</name>
</geneLocation>
<keyword evidence="5 6" id="KW-0472">Membrane</keyword>
<feature type="transmembrane region" description="Helical" evidence="6">
    <location>
        <begin position="12"/>
        <end position="30"/>
    </location>
</feature>
<dbReference type="AlphaFoldDB" id="A0A810PZ27"/>
<feature type="transmembrane region" description="Helical" evidence="6">
    <location>
        <begin position="439"/>
        <end position="458"/>
    </location>
</feature>
<keyword evidence="3 6" id="KW-0812">Transmembrane</keyword>
<evidence type="ECO:0000256" key="2">
    <source>
        <dbReference type="ARBA" id="ARBA00022475"/>
    </source>
</evidence>
<feature type="transmembrane region" description="Helical" evidence="6">
    <location>
        <begin position="313"/>
        <end position="336"/>
    </location>
</feature>
<keyword evidence="4 6" id="KW-1133">Transmembrane helix</keyword>
<proteinExistence type="predicted"/>
<dbReference type="KEGG" id="vfa:MM35RIKEN_15590"/>
<sequence>MQGSQIKIGAILSYLSMGLSTVISLVYTPIMIQRLGDSEFGVYQTVLPIISYLNLLSFGLGSAYIRYYSRAKSADDKAGMAKLNGMFFLTYAVLGTLVLGIGFLLAGHGEIIFGKKLTADEIALGEKLLRIMTVNAALAFPISVFESHVTINEEYIFQKVVALGRQVLNPLIMIPLLILGYRSVTLTVVSLIFTAVSGVMNIAFCLVKLKMPFSFRHYDFKLMREMVGFTAFVFIGIVVDNLNWSVDRLLLAWIHGTTAVTVYTVAAQLNVYYQSFATAISNLLIPRVNRIVAEDRPIRELDRLFIRVGRLQFIFLGCIFWGFVAVGRTFVVLWGGDAKFEVDYAVTLLLFGATLWANIQMLGYEILRAKNMHKFSSLVYLIIALANIVLSIPLCMKWGVLGAAIGTAIATGAGMLIMNRYYRYRVGLDIPRFWLRIRHLVPAMLLPGLAAILAAVLLRPTGYGQIALVLCVFVAVYGGSMWLFGLDKYERELFSSPVQKILRRLKR</sequence>
<comment type="subcellular location">
    <subcellularLocation>
        <location evidence="1">Cell membrane</location>
        <topology evidence="1">Multi-pass membrane protein</topology>
    </subcellularLocation>
</comment>
<dbReference type="InterPro" id="IPR050833">
    <property type="entry name" value="Poly_Biosynth_Transport"/>
</dbReference>
<gene>
    <name evidence="7" type="ORF">MM35RIKEN_15590</name>
</gene>
<keyword evidence="2" id="KW-1003">Cell membrane</keyword>
<dbReference type="InterPro" id="IPR002797">
    <property type="entry name" value="Polysacc_synth"/>
</dbReference>
<name>A0A810PZ27_9FIRM</name>
<dbReference type="Pfam" id="PF01943">
    <property type="entry name" value="Polysacc_synt"/>
    <property type="match status" value="1"/>
</dbReference>
<dbReference type="Proteomes" id="UP000681343">
    <property type="component" value="Plasmid pMM35_01"/>
</dbReference>
<evidence type="ECO:0000256" key="1">
    <source>
        <dbReference type="ARBA" id="ARBA00004651"/>
    </source>
</evidence>
<evidence type="ECO:0000256" key="3">
    <source>
        <dbReference type="ARBA" id="ARBA00022692"/>
    </source>
</evidence>
<dbReference type="EMBL" id="AP023416">
    <property type="protein sequence ID" value="BCK79367.1"/>
    <property type="molecule type" value="Genomic_DNA"/>
</dbReference>
<evidence type="ECO:0000313" key="7">
    <source>
        <dbReference type="EMBL" id="BCK79367.1"/>
    </source>
</evidence>